<dbReference type="GO" id="GO:0005829">
    <property type="term" value="C:cytosol"/>
    <property type="evidence" value="ECO:0007669"/>
    <property type="project" value="TreeGrafter"/>
</dbReference>
<feature type="domain" description="RRM" evidence="3">
    <location>
        <begin position="115"/>
        <end position="208"/>
    </location>
</feature>
<dbReference type="SUPFAM" id="SSF54427">
    <property type="entry name" value="NTF2-like"/>
    <property type="match status" value="1"/>
</dbReference>
<comment type="caution">
    <text evidence="5">The sequence shown here is derived from an EMBL/GenBank/DDBJ whole genome shotgun (WGS) entry which is preliminary data.</text>
</comment>
<gene>
    <name evidence="5" type="ORF">SO802_020113</name>
</gene>
<dbReference type="InterPro" id="IPR035979">
    <property type="entry name" value="RBD_domain_sf"/>
</dbReference>
<dbReference type="AlphaFoldDB" id="A0AAW2CBH1"/>
<sequence>MKERVLKVIFFIEVIKDKIVSLDYLNYQVEILTADSDLSFNYGVIVRVTGILIGKENIGRKFSQVFFLAPQESGYFLNDVFRFIFESVEVDTVANNHIEESAPKAPLMTDPTKTHAIFVPNLSMNATVEQLEVVFNNFGPIKHNGIQVKVARFLIYNDVHLFFLLLSSIQQQGTCFGFVEFESASLMQSAIELTMTEGGFQDGLVIEMIALGAVETSVVGILAEAGAMGEMTLRGEVISQIELVVMLDRMKKLAIGSTKMVDGKATHQASQGSMS</sequence>
<name>A0AAW2CBH1_9ROSI</name>
<evidence type="ECO:0000256" key="2">
    <source>
        <dbReference type="PROSITE-ProRule" id="PRU00176"/>
    </source>
</evidence>
<evidence type="ECO:0000256" key="1">
    <source>
        <dbReference type="ARBA" id="ARBA00022884"/>
    </source>
</evidence>
<dbReference type="CDD" id="cd00590">
    <property type="entry name" value="RRM_SF"/>
    <property type="match status" value="1"/>
</dbReference>
<protein>
    <submittedName>
        <fullName evidence="5">Uncharacterized protein</fullName>
    </submittedName>
</protein>
<dbReference type="PROSITE" id="PS50177">
    <property type="entry name" value="NTF2_DOMAIN"/>
    <property type="match status" value="1"/>
</dbReference>
<accession>A0AAW2CBH1</accession>
<dbReference type="InterPro" id="IPR000504">
    <property type="entry name" value="RRM_dom"/>
</dbReference>
<proteinExistence type="predicted"/>
<evidence type="ECO:0000259" key="4">
    <source>
        <dbReference type="PROSITE" id="PS50177"/>
    </source>
</evidence>
<evidence type="ECO:0000313" key="6">
    <source>
        <dbReference type="Proteomes" id="UP001459277"/>
    </source>
</evidence>
<evidence type="ECO:0000313" key="5">
    <source>
        <dbReference type="EMBL" id="KAK9995427.1"/>
    </source>
</evidence>
<dbReference type="InterPro" id="IPR032710">
    <property type="entry name" value="NTF2-like_dom_sf"/>
</dbReference>
<dbReference type="Pfam" id="PF02136">
    <property type="entry name" value="NTF2"/>
    <property type="match status" value="1"/>
</dbReference>
<evidence type="ECO:0000259" key="3">
    <source>
        <dbReference type="PROSITE" id="PS50102"/>
    </source>
</evidence>
<dbReference type="PANTHER" id="PTHR10693">
    <property type="entry name" value="RAS GTPASE-ACTIVATING PROTEIN-BINDING PROTEIN"/>
    <property type="match status" value="1"/>
</dbReference>
<dbReference type="CDD" id="cd00780">
    <property type="entry name" value="NTF2"/>
    <property type="match status" value="1"/>
</dbReference>
<dbReference type="InterPro" id="IPR039539">
    <property type="entry name" value="Ras_GTPase_bind_prot"/>
</dbReference>
<dbReference type="PROSITE" id="PS50102">
    <property type="entry name" value="RRM"/>
    <property type="match status" value="1"/>
</dbReference>
<organism evidence="5 6">
    <name type="scientific">Lithocarpus litseifolius</name>
    <dbReference type="NCBI Taxonomy" id="425828"/>
    <lineage>
        <taxon>Eukaryota</taxon>
        <taxon>Viridiplantae</taxon>
        <taxon>Streptophyta</taxon>
        <taxon>Embryophyta</taxon>
        <taxon>Tracheophyta</taxon>
        <taxon>Spermatophyta</taxon>
        <taxon>Magnoliopsida</taxon>
        <taxon>eudicotyledons</taxon>
        <taxon>Gunneridae</taxon>
        <taxon>Pentapetalae</taxon>
        <taxon>rosids</taxon>
        <taxon>fabids</taxon>
        <taxon>Fagales</taxon>
        <taxon>Fagaceae</taxon>
        <taxon>Lithocarpus</taxon>
    </lineage>
</organism>
<dbReference type="InterPro" id="IPR018222">
    <property type="entry name" value="Nuclear_transport_factor_2_euk"/>
</dbReference>
<keyword evidence="6" id="KW-1185">Reference proteome</keyword>
<feature type="domain" description="NTF2" evidence="4">
    <location>
        <begin position="1"/>
        <end position="83"/>
    </location>
</feature>
<dbReference type="Gene3D" id="3.10.450.50">
    <property type="match status" value="1"/>
</dbReference>
<dbReference type="EMBL" id="JAZDWU010000007">
    <property type="protein sequence ID" value="KAK9995427.1"/>
    <property type="molecule type" value="Genomic_DNA"/>
</dbReference>
<dbReference type="GO" id="GO:0003729">
    <property type="term" value="F:mRNA binding"/>
    <property type="evidence" value="ECO:0007669"/>
    <property type="project" value="TreeGrafter"/>
</dbReference>
<reference evidence="5 6" key="1">
    <citation type="submission" date="2024-01" db="EMBL/GenBank/DDBJ databases">
        <title>A telomere-to-telomere, gap-free genome of sweet tea (Lithocarpus litseifolius).</title>
        <authorList>
            <person name="Zhou J."/>
        </authorList>
    </citation>
    <scope>NUCLEOTIDE SEQUENCE [LARGE SCALE GENOMIC DNA]</scope>
    <source>
        <strain evidence="5">Zhou-2022a</strain>
        <tissue evidence="5">Leaf</tissue>
    </source>
</reference>
<keyword evidence="1 2" id="KW-0694">RNA-binding</keyword>
<dbReference type="InterPro" id="IPR002075">
    <property type="entry name" value="NTF2_dom"/>
</dbReference>
<dbReference type="GO" id="GO:1990904">
    <property type="term" value="C:ribonucleoprotein complex"/>
    <property type="evidence" value="ECO:0007669"/>
    <property type="project" value="TreeGrafter"/>
</dbReference>
<dbReference type="SUPFAM" id="SSF54928">
    <property type="entry name" value="RNA-binding domain, RBD"/>
    <property type="match status" value="1"/>
</dbReference>
<dbReference type="PANTHER" id="PTHR10693:SF75">
    <property type="entry name" value="NUCLEAR TRANSPORT FACTOR 2"/>
    <property type="match status" value="1"/>
</dbReference>
<dbReference type="Proteomes" id="UP001459277">
    <property type="component" value="Unassembled WGS sequence"/>
</dbReference>
<dbReference type="InterPro" id="IPR012677">
    <property type="entry name" value="Nucleotide-bd_a/b_plait_sf"/>
</dbReference>
<dbReference type="Gene3D" id="3.30.70.330">
    <property type="match status" value="1"/>
</dbReference>